<comment type="caution">
    <text evidence="1">The sequence shown here is derived from an EMBL/GenBank/DDBJ whole genome shotgun (WGS) entry which is preliminary data.</text>
</comment>
<protein>
    <submittedName>
        <fullName evidence="1">Uncharacterized protein</fullName>
    </submittedName>
</protein>
<gene>
    <name evidence="1" type="ORF">LEP1GSC151_4247</name>
</gene>
<dbReference type="AlphaFoldDB" id="M3IA42"/>
<accession>M3IA42</accession>
<evidence type="ECO:0000313" key="1">
    <source>
        <dbReference type="EMBL" id="EMG12697.1"/>
    </source>
</evidence>
<sequence length="37" mass="4265">MTIQLVCFSVYPQKLNEGNMPQIKLSELAKKLMNLKL</sequence>
<proteinExistence type="predicted"/>
<dbReference type="BioCyc" id="LINT1001599:G11K9-2303-MONOMER"/>
<organism evidence="1 2">
    <name type="scientific">Leptospira interrogans serovar Grippotyphosa str. LT2186</name>
    <dbReference type="NCBI Taxonomy" id="1001599"/>
    <lineage>
        <taxon>Bacteria</taxon>
        <taxon>Pseudomonadati</taxon>
        <taxon>Spirochaetota</taxon>
        <taxon>Spirochaetia</taxon>
        <taxon>Leptospirales</taxon>
        <taxon>Leptospiraceae</taxon>
        <taxon>Leptospira</taxon>
    </lineage>
</organism>
<dbReference type="Proteomes" id="UP000011776">
    <property type="component" value="Unassembled WGS sequence"/>
</dbReference>
<evidence type="ECO:0000313" key="2">
    <source>
        <dbReference type="Proteomes" id="UP000011776"/>
    </source>
</evidence>
<reference evidence="1 2" key="1">
    <citation type="submission" date="2013-02" db="EMBL/GenBank/DDBJ databases">
        <authorList>
            <person name="Harkins D.M."/>
            <person name="Durkin A.S."/>
            <person name="Brinkac L.M."/>
            <person name="Haft D.H."/>
            <person name="Selengut J.D."/>
            <person name="Sanka R."/>
            <person name="DePew J."/>
            <person name="Purushe J."/>
            <person name="Tulsiani S.M."/>
            <person name="Graham G.C."/>
            <person name="Burns M.-A."/>
            <person name="Dohnt M.F."/>
            <person name="Smythe L.D."/>
            <person name="McKay D.B."/>
            <person name="Craig S.B."/>
            <person name="Vinetz J.M."/>
            <person name="Sutton G.G."/>
            <person name="Nierman W.C."/>
            <person name="Fouts D.E."/>
        </authorList>
    </citation>
    <scope>NUCLEOTIDE SEQUENCE [LARGE SCALE GENOMIC DNA]</scope>
    <source>
        <strain evidence="1 2">LT2186</strain>
    </source>
</reference>
<dbReference type="EMBL" id="AFME02000071">
    <property type="protein sequence ID" value="EMG12697.1"/>
    <property type="molecule type" value="Genomic_DNA"/>
</dbReference>
<name>M3IA42_LEPIR</name>